<keyword evidence="2" id="KW-1185">Reference proteome</keyword>
<evidence type="ECO:0000313" key="2">
    <source>
        <dbReference type="Proteomes" id="UP000824782"/>
    </source>
</evidence>
<dbReference type="Proteomes" id="UP000824782">
    <property type="component" value="Unassembled WGS sequence"/>
</dbReference>
<dbReference type="AlphaFoldDB" id="A0AAV7CAE4"/>
<protein>
    <submittedName>
        <fullName evidence="1">Uncharacterized protein</fullName>
    </submittedName>
</protein>
<organism evidence="1 2">
    <name type="scientific">Engystomops pustulosus</name>
    <name type="common">Tungara frog</name>
    <name type="synonym">Physalaemus pustulosus</name>
    <dbReference type="NCBI Taxonomy" id="76066"/>
    <lineage>
        <taxon>Eukaryota</taxon>
        <taxon>Metazoa</taxon>
        <taxon>Chordata</taxon>
        <taxon>Craniata</taxon>
        <taxon>Vertebrata</taxon>
        <taxon>Euteleostomi</taxon>
        <taxon>Amphibia</taxon>
        <taxon>Batrachia</taxon>
        <taxon>Anura</taxon>
        <taxon>Neobatrachia</taxon>
        <taxon>Hyloidea</taxon>
        <taxon>Leptodactylidae</taxon>
        <taxon>Leiuperinae</taxon>
        <taxon>Engystomops</taxon>
    </lineage>
</organism>
<evidence type="ECO:0000313" key="1">
    <source>
        <dbReference type="EMBL" id="KAG8581934.1"/>
    </source>
</evidence>
<gene>
    <name evidence="1" type="ORF">GDO81_007850</name>
</gene>
<sequence length="100" mass="11542">MDFWKHSLQVSYQRHASRDAKKKKPATVTFSRFTYTVKGLDFRGYVFITICYCNCFGINGEITTGWRLLYMDLSSTISYNVIAVGNHKFMTLLRIAVKAV</sequence>
<comment type="caution">
    <text evidence="1">The sequence shown here is derived from an EMBL/GenBank/DDBJ whole genome shotgun (WGS) entry which is preliminary data.</text>
</comment>
<accession>A0AAV7CAE4</accession>
<reference evidence="1" key="1">
    <citation type="thesis" date="2020" institute="ProQuest LLC" country="789 East Eisenhower Parkway, Ann Arbor, MI, USA">
        <title>Comparative Genomics and Chromosome Evolution.</title>
        <authorList>
            <person name="Mudd A.B."/>
        </authorList>
    </citation>
    <scope>NUCLEOTIDE SEQUENCE</scope>
    <source>
        <strain evidence="1">237g6f4</strain>
        <tissue evidence="1">Blood</tissue>
    </source>
</reference>
<dbReference type="EMBL" id="WNYA01000003">
    <property type="protein sequence ID" value="KAG8581934.1"/>
    <property type="molecule type" value="Genomic_DNA"/>
</dbReference>
<proteinExistence type="predicted"/>
<name>A0AAV7CAE4_ENGPU</name>